<gene>
    <name evidence="2" type="ORF">ACIA8P_42965</name>
</gene>
<dbReference type="Gene3D" id="3.40.50.620">
    <property type="entry name" value="HUPs"/>
    <property type="match status" value="1"/>
</dbReference>
<dbReference type="SUPFAM" id="SSF52402">
    <property type="entry name" value="Adenine nucleotide alpha hydrolases-like"/>
    <property type="match status" value="1"/>
</dbReference>
<reference evidence="2 3" key="1">
    <citation type="submission" date="2024-10" db="EMBL/GenBank/DDBJ databases">
        <title>The Natural Products Discovery Center: Release of the First 8490 Sequenced Strains for Exploring Actinobacteria Biosynthetic Diversity.</title>
        <authorList>
            <person name="Kalkreuter E."/>
            <person name="Kautsar S.A."/>
            <person name="Yang D."/>
            <person name="Bader C.D."/>
            <person name="Teijaro C.N."/>
            <person name="Fluegel L."/>
            <person name="Davis C.M."/>
            <person name="Simpson J.R."/>
            <person name="Lauterbach L."/>
            <person name="Steele A.D."/>
            <person name="Gui C."/>
            <person name="Meng S."/>
            <person name="Li G."/>
            <person name="Viehrig K."/>
            <person name="Ye F."/>
            <person name="Su P."/>
            <person name="Kiefer A.F."/>
            <person name="Nichols A."/>
            <person name="Cepeda A.J."/>
            <person name="Yan W."/>
            <person name="Fan B."/>
            <person name="Jiang Y."/>
            <person name="Adhikari A."/>
            <person name="Zheng C.-J."/>
            <person name="Schuster L."/>
            <person name="Cowan T.M."/>
            <person name="Smanski M.J."/>
            <person name="Chevrette M.G."/>
            <person name="De Carvalho L.P.S."/>
            <person name="Shen B."/>
        </authorList>
    </citation>
    <scope>NUCLEOTIDE SEQUENCE [LARGE SCALE GENOMIC DNA]</scope>
    <source>
        <strain evidence="2 3">NPDC051599</strain>
    </source>
</reference>
<evidence type="ECO:0000313" key="3">
    <source>
        <dbReference type="Proteomes" id="UP001612415"/>
    </source>
</evidence>
<evidence type="ECO:0000259" key="1">
    <source>
        <dbReference type="Pfam" id="PF00733"/>
    </source>
</evidence>
<protein>
    <submittedName>
        <fullName evidence="2">Asparagine synthase-related protein</fullName>
    </submittedName>
</protein>
<name>A0ABW7YFX6_STRCE</name>
<organism evidence="2 3">
    <name type="scientific">Streptomyces cellulosae</name>
    <dbReference type="NCBI Taxonomy" id="1968"/>
    <lineage>
        <taxon>Bacteria</taxon>
        <taxon>Bacillati</taxon>
        <taxon>Actinomycetota</taxon>
        <taxon>Actinomycetes</taxon>
        <taxon>Kitasatosporales</taxon>
        <taxon>Streptomycetaceae</taxon>
        <taxon>Streptomyces</taxon>
    </lineage>
</organism>
<dbReference type="InterPro" id="IPR001962">
    <property type="entry name" value="Asn_synthase"/>
</dbReference>
<proteinExistence type="predicted"/>
<dbReference type="EMBL" id="JBITDC010000027">
    <property type="protein sequence ID" value="MFI5681297.1"/>
    <property type="molecule type" value="Genomic_DNA"/>
</dbReference>
<dbReference type="RefSeq" id="WP_398661867.1">
    <property type="nucleotide sequence ID" value="NZ_JBITDC010000027.1"/>
</dbReference>
<comment type="caution">
    <text evidence="2">The sequence shown here is derived from an EMBL/GenBank/DDBJ whole genome shotgun (WGS) entry which is preliminary data.</text>
</comment>
<keyword evidence="3" id="KW-1185">Reference proteome</keyword>
<sequence length="139" mass="15370">MPLAYGTTTHHPFWSWPVVRVALETARECKVREGCEKYHLWAAMGTRLPEPIAWRGKIAVHHGGGLQQGVIRRLEKETGAEKRGRFYAACFAELVLRAVGCELEPAGPGPCSRRRYAGCGTGPTGGERLGREWWAGQVV</sequence>
<accession>A0ABW7YFX6</accession>
<dbReference type="Proteomes" id="UP001612415">
    <property type="component" value="Unassembled WGS sequence"/>
</dbReference>
<feature type="domain" description="Asparagine synthetase" evidence="1">
    <location>
        <begin position="4"/>
        <end position="95"/>
    </location>
</feature>
<dbReference type="InterPro" id="IPR014729">
    <property type="entry name" value="Rossmann-like_a/b/a_fold"/>
</dbReference>
<evidence type="ECO:0000313" key="2">
    <source>
        <dbReference type="EMBL" id="MFI5681297.1"/>
    </source>
</evidence>
<dbReference type="Pfam" id="PF00733">
    <property type="entry name" value="Asn_synthase"/>
    <property type="match status" value="1"/>
</dbReference>